<reference evidence="2 3" key="1">
    <citation type="journal article" date="2016" name="Mol. Biol. Evol.">
        <title>Comparative Genomics of Early-Diverging Mushroom-Forming Fungi Provides Insights into the Origins of Lignocellulose Decay Capabilities.</title>
        <authorList>
            <person name="Nagy L.G."/>
            <person name="Riley R."/>
            <person name="Tritt A."/>
            <person name="Adam C."/>
            <person name="Daum C."/>
            <person name="Floudas D."/>
            <person name="Sun H."/>
            <person name="Yadav J.S."/>
            <person name="Pangilinan J."/>
            <person name="Larsson K.H."/>
            <person name="Matsuura K."/>
            <person name="Barry K."/>
            <person name="Labutti K."/>
            <person name="Kuo R."/>
            <person name="Ohm R.A."/>
            <person name="Bhattacharya S.S."/>
            <person name="Shirouzu T."/>
            <person name="Yoshinaga Y."/>
            <person name="Martin F.M."/>
            <person name="Grigoriev I.V."/>
            <person name="Hibbett D.S."/>
        </authorList>
    </citation>
    <scope>NUCLEOTIDE SEQUENCE [LARGE SCALE GENOMIC DNA]</scope>
    <source>
        <strain evidence="2 3">HHB10207 ss-3</strain>
    </source>
</reference>
<accession>A0A165ZQ76</accession>
<keyword evidence="1" id="KW-0732">Signal</keyword>
<organism evidence="2 3">
    <name type="scientific">Sistotremastrum suecicum HHB10207 ss-3</name>
    <dbReference type="NCBI Taxonomy" id="1314776"/>
    <lineage>
        <taxon>Eukaryota</taxon>
        <taxon>Fungi</taxon>
        <taxon>Dikarya</taxon>
        <taxon>Basidiomycota</taxon>
        <taxon>Agaricomycotina</taxon>
        <taxon>Agaricomycetes</taxon>
        <taxon>Sistotremastrales</taxon>
        <taxon>Sistotremastraceae</taxon>
        <taxon>Sistotremastrum</taxon>
    </lineage>
</organism>
<protein>
    <submittedName>
        <fullName evidence="2">Uncharacterized protein</fullName>
    </submittedName>
</protein>
<name>A0A165ZQ76_9AGAM</name>
<evidence type="ECO:0000313" key="3">
    <source>
        <dbReference type="Proteomes" id="UP000076798"/>
    </source>
</evidence>
<sequence length="64" mass="7019">MFSSGLIPLWLALQRKGWCLCERPIKDASDEIMWSLPHLIGNPPDAIADAMKELGVTNCGCGTF</sequence>
<evidence type="ECO:0000313" key="2">
    <source>
        <dbReference type="EMBL" id="KZT34526.1"/>
    </source>
</evidence>
<dbReference type="EMBL" id="KV428177">
    <property type="protein sequence ID" value="KZT34526.1"/>
    <property type="molecule type" value="Genomic_DNA"/>
</dbReference>
<feature type="signal peptide" evidence="1">
    <location>
        <begin position="1"/>
        <end position="21"/>
    </location>
</feature>
<feature type="chain" id="PRO_5007870204" evidence="1">
    <location>
        <begin position="22"/>
        <end position="64"/>
    </location>
</feature>
<proteinExistence type="predicted"/>
<keyword evidence="3" id="KW-1185">Reference proteome</keyword>
<gene>
    <name evidence="2" type="ORF">SISSUDRAFT_1052672</name>
</gene>
<evidence type="ECO:0000256" key="1">
    <source>
        <dbReference type="SAM" id="SignalP"/>
    </source>
</evidence>
<dbReference type="AlphaFoldDB" id="A0A165ZQ76"/>
<dbReference type="Proteomes" id="UP000076798">
    <property type="component" value="Unassembled WGS sequence"/>
</dbReference>